<evidence type="ECO:0000313" key="4">
    <source>
        <dbReference type="EMBL" id="PSH62187.1"/>
    </source>
</evidence>
<dbReference type="Gene3D" id="3.30.429.10">
    <property type="entry name" value="Macrophage Migration Inhibitory Factor"/>
    <property type="match status" value="1"/>
</dbReference>
<dbReference type="InterPro" id="IPR020845">
    <property type="entry name" value="AMP-binding_CS"/>
</dbReference>
<dbReference type="OrthoDB" id="9803968at2"/>
<dbReference type="PANTHER" id="PTHR45527">
    <property type="entry name" value="NONRIBOSOMAL PEPTIDE SYNTHETASE"/>
    <property type="match status" value="1"/>
</dbReference>
<dbReference type="FunFam" id="3.40.50.980:FF:000001">
    <property type="entry name" value="Non-ribosomal peptide synthetase"/>
    <property type="match status" value="1"/>
</dbReference>
<dbReference type="GO" id="GO:0016491">
    <property type="term" value="F:oxidoreductase activity"/>
    <property type="evidence" value="ECO:0007669"/>
    <property type="project" value="InterPro"/>
</dbReference>
<dbReference type="InterPro" id="IPR045851">
    <property type="entry name" value="AMP-bd_C_sf"/>
</dbReference>
<dbReference type="Pfam" id="PF00550">
    <property type="entry name" value="PP-binding"/>
    <property type="match status" value="1"/>
</dbReference>
<dbReference type="InterPro" id="IPR009081">
    <property type="entry name" value="PP-bd_ACP"/>
</dbReference>
<dbReference type="Gene3D" id="1.10.1200.10">
    <property type="entry name" value="ACP-like"/>
    <property type="match status" value="1"/>
</dbReference>
<dbReference type="Gene3D" id="3.40.50.12780">
    <property type="entry name" value="N-terminal domain of ligase-like"/>
    <property type="match status" value="1"/>
</dbReference>
<organism evidence="4 5">
    <name type="scientific">Phyllobacterium sophorae</name>
    <dbReference type="NCBI Taxonomy" id="1520277"/>
    <lineage>
        <taxon>Bacteria</taxon>
        <taxon>Pseudomonadati</taxon>
        <taxon>Pseudomonadota</taxon>
        <taxon>Alphaproteobacteria</taxon>
        <taxon>Hyphomicrobiales</taxon>
        <taxon>Phyllobacteriaceae</taxon>
        <taxon>Phyllobacterium</taxon>
    </lineage>
</organism>
<dbReference type="Pfam" id="PF00975">
    <property type="entry name" value="Thioesterase"/>
    <property type="match status" value="1"/>
</dbReference>
<gene>
    <name evidence="4" type="ORF">CU103_20355</name>
</gene>
<dbReference type="Pfam" id="PF00501">
    <property type="entry name" value="AMP-binding"/>
    <property type="match status" value="1"/>
</dbReference>
<dbReference type="SMART" id="SM00823">
    <property type="entry name" value="PKS_PP"/>
    <property type="match status" value="1"/>
</dbReference>
<dbReference type="InterPro" id="IPR000873">
    <property type="entry name" value="AMP-dep_synth/lig_dom"/>
</dbReference>
<dbReference type="InterPro" id="IPR006162">
    <property type="entry name" value="Ppantetheine_attach_site"/>
</dbReference>
<keyword evidence="5" id="KW-1185">Reference proteome</keyword>
<dbReference type="NCBIfam" id="TIGR01733">
    <property type="entry name" value="AA-adenyl-dom"/>
    <property type="match status" value="1"/>
</dbReference>
<evidence type="ECO:0000313" key="5">
    <source>
        <dbReference type="Proteomes" id="UP000241764"/>
    </source>
</evidence>
<dbReference type="PROSITE" id="PS00455">
    <property type="entry name" value="AMP_BINDING"/>
    <property type="match status" value="1"/>
</dbReference>
<comment type="caution">
    <text evidence="4">The sequence shown here is derived from an EMBL/GenBank/DDBJ whole genome shotgun (WGS) entry which is preliminary data.</text>
</comment>
<dbReference type="InterPro" id="IPR036736">
    <property type="entry name" value="ACP-like_sf"/>
</dbReference>
<dbReference type="RefSeq" id="WP_106665855.1">
    <property type="nucleotide sequence ID" value="NZ_PGGM01000010.1"/>
</dbReference>
<evidence type="ECO:0000256" key="1">
    <source>
        <dbReference type="ARBA" id="ARBA00022450"/>
    </source>
</evidence>
<dbReference type="Gene3D" id="3.40.50.1820">
    <property type="entry name" value="alpha/beta hydrolase"/>
    <property type="match status" value="1"/>
</dbReference>
<dbReference type="GO" id="GO:0005737">
    <property type="term" value="C:cytoplasm"/>
    <property type="evidence" value="ECO:0007669"/>
    <property type="project" value="TreeGrafter"/>
</dbReference>
<dbReference type="InterPro" id="IPR001031">
    <property type="entry name" value="Thioesterase"/>
</dbReference>
<dbReference type="Gene3D" id="3.30.300.30">
    <property type="match status" value="2"/>
</dbReference>
<dbReference type="PANTHER" id="PTHR45527:SF1">
    <property type="entry name" value="FATTY ACID SYNTHASE"/>
    <property type="match status" value="1"/>
</dbReference>
<accession>A0A2P7B6U1</accession>
<keyword evidence="2" id="KW-0597">Phosphoprotein</keyword>
<evidence type="ECO:0000256" key="2">
    <source>
        <dbReference type="ARBA" id="ARBA00022553"/>
    </source>
</evidence>
<feature type="domain" description="Carrier" evidence="3">
    <location>
        <begin position="916"/>
        <end position="993"/>
    </location>
</feature>
<dbReference type="InterPro" id="IPR014347">
    <property type="entry name" value="Tautomerase/MIF_sf"/>
</dbReference>
<dbReference type="GO" id="GO:0044550">
    <property type="term" value="P:secondary metabolite biosynthetic process"/>
    <property type="evidence" value="ECO:0007669"/>
    <property type="project" value="TreeGrafter"/>
</dbReference>
<dbReference type="GO" id="GO:0031177">
    <property type="term" value="F:phosphopantetheine binding"/>
    <property type="evidence" value="ECO:0007669"/>
    <property type="project" value="InterPro"/>
</dbReference>
<dbReference type="InterPro" id="IPR020806">
    <property type="entry name" value="PKS_PP-bd"/>
</dbReference>
<dbReference type="CDD" id="cd05930">
    <property type="entry name" value="A_NRPS"/>
    <property type="match status" value="1"/>
</dbReference>
<dbReference type="GO" id="GO:0043041">
    <property type="term" value="P:amino acid activation for nonribosomal peptide biosynthetic process"/>
    <property type="evidence" value="ECO:0007669"/>
    <property type="project" value="TreeGrafter"/>
</dbReference>
<proteinExistence type="predicted"/>
<dbReference type="SUPFAM" id="SSF55331">
    <property type="entry name" value="Tautomerase/MIF"/>
    <property type="match status" value="1"/>
</dbReference>
<keyword evidence="1" id="KW-0596">Phosphopantetheine</keyword>
<dbReference type="SUPFAM" id="SSF47336">
    <property type="entry name" value="ACP-like"/>
    <property type="match status" value="1"/>
</dbReference>
<reference evidence="5" key="1">
    <citation type="submission" date="2017-11" db="EMBL/GenBank/DDBJ databases">
        <authorList>
            <person name="Kuznetsova I."/>
            <person name="Sazanova A."/>
            <person name="Chirak E."/>
            <person name="Safronova V."/>
            <person name="Willems A."/>
        </authorList>
    </citation>
    <scope>NUCLEOTIDE SEQUENCE [LARGE SCALE GENOMIC DNA]</scope>
    <source>
        <strain evidence="5">CCBAU 03422</strain>
    </source>
</reference>
<dbReference type="PROSITE" id="PS50075">
    <property type="entry name" value="CARRIER"/>
    <property type="match status" value="1"/>
</dbReference>
<evidence type="ECO:0000259" key="3">
    <source>
        <dbReference type="PROSITE" id="PS50075"/>
    </source>
</evidence>
<dbReference type="SUPFAM" id="SSF56801">
    <property type="entry name" value="Acetyl-CoA synthetase-like"/>
    <property type="match status" value="2"/>
</dbReference>
<dbReference type="EMBL" id="PGGM01000010">
    <property type="protein sequence ID" value="PSH62187.1"/>
    <property type="molecule type" value="Genomic_DNA"/>
</dbReference>
<dbReference type="SUPFAM" id="SSF53474">
    <property type="entry name" value="alpha/beta-Hydrolases"/>
    <property type="match status" value="1"/>
</dbReference>
<dbReference type="Gene3D" id="3.40.109.10">
    <property type="entry name" value="NADH Oxidase"/>
    <property type="match status" value="1"/>
</dbReference>
<dbReference type="InterPro" id="IPR042099">
    <property type="entry name" value="ANL_N_sf"/>
</dbReference>
<dbReference type="PROSITE" id="PS00012">
    <property type="entry name" value="PHOSPHOPANTETHEINE"/>
    <property type="match status" value="1"/>
</dbReference>
<dbReference type="InterPro" id="IPR000415">
    <property type="entry name" value="Nitroreductase-like"/>
</dbReference>
<dbReference type="InterPro" id="IPR010071">
    <property type="entry name" value="AA_adenyl_dom"/>
</dbReference>
<dbReference type="InterPro" id="IPR029058">
    <property type="entry name" value="AB_hydrolase_fold"/>
</dbReference>
<dbReference type="Proteomes" id="UP000241764">
    <property type="component" value="Unassembled WGS sequence"/>
</dbReference>
<name>A0A2P7B6U1_9HYPH</name>
<protein>
    <submittedName>
        <fullName evidence="4">Indigoidine synthase</fullName>
    </submittedName>
</protein>
<sequence length="1350" mass="147388">MTKSTLIQQLKEQVLRHPDRVAVSSDSGSLTFAELWRRSGQVAAHLRKHGVKADAVVGVFVDSSLELEIAIWAVLRSGGAYLPLSPEYPSGRLRYALEDSGARIILTTALLESDARTIQSAQGAILRIEECLEGESDDAEQDVNAGSNNLAYIIYTSGSTGKPKGVAIEHGSIAHQLDWLRDAMGINEDVRILQKTPFSFDAAQWEILSAALGATVVMAGIGTYRDPSRLVETAKRHAVTTLQCVPTLWTALVETDGFQDLSLAQIFSGGEALTSRLARNLIRVHPAASLINLYGPTETTINVSAYIVRADELDDTDRVLPIGFPVYHTDLIVCDGARELADGEVGELCIAGPQLARGYIGNPELTAAKFTMLVDAQGRERRVYRTGDLAIKGADGLVGFVGRVDNQVKISGHRIELDEIRLAIENHRWIRRATVVPWQTRRGTPQLAAFVELDETEAALMDQNISGSHHKSKASRRQVNAQLSNGAFRLADELDGNIVSLPSRAAPEDIATRAFARKTYRNFRTRVRGDQIVEAIRTAQRPPLPGSTHDATLDKTLIGRILRWFGPFSSDTRLLPKYAYASPGALNASQIFVEANGVMGLWPGLYYFHPADHTLTLVSPLTPSNAGIRLHIYGKRSRIREVYSTNVDEVLYLEAGHMLGLLEEVAVEHGLYPAKAAPPHSVPAGLFSAEDYVHTLSVKLVRRVVPEPLVKSLALVQIHEETPDGVTPGTYRLDNDKLAPIGDPIIRRKDVIAINQAVFDRSTFGIALIVAKQSGWEGFVELGRFLHRLQTSDPAIGLMSSGYSSLSGYEMATSSRLDALIGKDFFPGSGTISYFALGGGISPAQRSSRGMEEDLVHMRGPTEILKDDLRELLPEYMVPSRVKVIETTPTMPSGKIDLQSLRNLVEAEESARPIVPPATRIELEVAGIWKDILGLQHEELSIRDSFFDVGGNSLSAMALINRLNARFGTRLPIQALFAVPTVEALASAIGSGAVSHDSRLVSLNEAPEGSPIYCWPGLGGYPMSLRSLAQAAGEGSYRFLGVQAHGINPDEVPFTTIEDMAAADVELIQRDHPIGPITCMGYSFGARVAFETAYQLEQLGRTVDKIVLIAPGSPLQKATAAAAEADRFEDERFLRILLSVFAGTLNSPLEAQLLASVRDERAFIDFISGKFSDLSSELVARIVTVVKATFSFEYTFDELNQRTVRAPIALIKAQGDDYSFLEAAGSRVSQGFSQVIELPHDHYSILRGDGQTALAQVLSDVLSTDREISMPHISVKHFPAHIDEGRRKILADELASAVIKAFGCAPNVVSVALEPVEKDNWDALVYQPEIIGRQKFLVREPNYALRQNAK</sequence>